<dbReference type="PROSITE" id="PS00211">
    <property type="entry name" value="ABC_TRANSPORTER_1"/>
    <property type="match status" value="1"/>
</dbReference>
<evidence type="ECO:0000256" key="3">
    <source>
        <dbReference type="ARBA" id="ARBA00022840"/>
    </source>
</evidence>
<dbReference type="KEGG" id="hbu:Hbut_1439"/>
<dbReference type="SUPFAM" id="SSF52540">
    <property type="entry name" value="P-loop containing nucleoside triphosphate hydrolases"/>
    <property type="match status" value="1"/>
</dbReference>
<dbReference type="InterPro" id="IPR003439">
    <property type="entry name" value="ABC_transporter-like_ATP-bd"/>
</dbReference>
<dbReference type="HOGENOM" id="CLU_000604_1_2_2"/>
<dbReference type="STRING" id="415426.Hbut_1439"/>
<dbReference type="Pfam" id="PF00005">
    <property type="entry name" value="ABC_tran"/>
    <property type="match status" value="1"/>
</dbReference>
<name>A2BMQ2_HYPBU</name>
<dbReference type="RefSeq" id="WP_011822581.1">
    <property type="nucleotide sequence ID" value="NC_008818.1"/>
</dbReference>
<dbReference type="eggNOG" id="arCOG00194">
    <property type="taxonomic scope" value="Archaea"/>
</dbReference>
<dbReference type="EMBL" id="CP000493">
    <property type="protein sequence ID" value="ABM81263.1"/>
    <property type="molecule type" value="Genomic_DNA"/>
</dbReference>
<dbReference type="InterPro" id="IPR027417">
    <property type="entry name" value="P-loop_NTPase"/>
</dbReference>
<dbReference type="Gene3D" id="3.40.50.300">
    <property type="entry name" value="P-loop containing nucleotide triphosphate hydrolases"/>
    <property type="match status" value="1"/>
</dbReference>
<evidence type="ECO:0000256" key="1">
    <source>
        <dbReference type="ARBA" id="ARBA00022448"/>
    </source>
</evidence>
<reference evidence="5 6" key="1">
    <citation type="journal article" date="2007" name="Archaea">
        <title>The genome of Hyperthermus butylicus: a sulfur-reducing, peptide fermenting, neutrophilic Crenarchaeote growing up to 108 degrees C.</title>
        <authorList>
            <person name="Brugger K."/>
            <person name="Chen L."/>
            <person name="Stark M."/>
            <person name="Zibat A."/>
            <person name="Redder P."/>
            <person name="Ruepp A."/>
            <person name="Awayez M."/>
            <person name="She Q."/>
            <person name="Garrett R.A."/>
            <person name="Klenk H.P."/>
        </authorList>
    </citation>
    <scope>NUCLEOTIDE SEQUENCE [LARGE SCALE GENOMIC DNA]</scope>
    <source>
        <strain evidence="6">DSM 5456 / JCM 9403 / PLM1-5</strain>
    </source>
</reference>
<dbReference type="PANTHER" id="PTHR42711">
    <property type="entry name" value="ABC TRANSPORTER ATP-BINDING PROTEIN"/>
    <property type="match status" value="1"/>
</dbReference>
<dbReference type="SMART" id="SM00382">
    <property type="entry name" value="AAA"/>
    <property type="match status" value="1"/>
</dbReference>
<dbReference type="AlphaFoldDB" id="A2BMQ2"/>
<dbReference type="PROSITE" id="PS50893">
    <property type="entry name" value="ABC_TRANSPORTER_2"/>
    <property type="match status" value="1"/>
</dbReference>
<evidence type="ECO:0000313" key="6">
    <source>
        <dbReference type="Proteomes" id="UP000002593"/>
    </source>
</evidence>
<dbReference type="GO" id="GO:0005524">
    <property type="term" value="F:ATP binding"/>
    <property type="evidence" value="ECO:0007669"/>
    <property type="project" value="UniProtKB-KW"/>
</dbReference>
<sequence>MPSGYAIIANGLVKRYTTWERRGFLKRVKRVVEALRGVSFTVRWGEVFGLLGPNGAGKTTTVKIISTLLLPDKGTASVAGYDVVSEPVRVRERIGVVLSVERGFFWKLTGRENLRYFGMLRGLRGRQLDEAVERAVRLVGLDELGAVNKLYEEYSLGMKARLALARALLHDPPVLILDEPTLGLDPPSARRIRELLIRLARENGKAVLITTHNMFEAEIVCDRVAIISEGRIAAIGSPDELKGMVAKSVTVTVRFRAHRAAATSLTGLEEGIAKALGTRNLRVEEEEGSNNLRLRVLVKPGEEEETISRVVAVLSGLGYSVRSIEVGKPTLEDVFIALTRRGEQA</sequence>
<gene>
    <name evidence="5" type="ordered locus">Hbut_1439</name>
</gene>
<keyword evidence="2" id="KW-0547">Nucleotide-binding</keyword>
<accession>A2BMQ2</accession>
<dbReference type="InterPro" id="IPR017871">
    <property type="entry name" value="ABC_transporter-like_CS"/>
</dbReference>
<keyword evidence="3" id="KW-0067">ATP-binding</keyword>
<proteinExistence type="predicted"/>
<dbReference type="GO" id="GO:0016887">
    <property type="term" value="F:ATP hydrolysis activity"/>
    <property type="evidence" value="ECO:0007669"/>
    <property type="project" value="InterPro"/>
</dbReference>
<protein>
    <submittedName>
        <fullName evidence="5">ABC transporter</fullName>
    </submittedName>
</protein>
<keyword evidence="1" id="KW-0813">Transport</keyword>
<dbReference type="PANTHER" id="PTHR42711:SF18">
    <property type="entry name" value="ABC TRANSPORTER, ATP-BINDING PROTEIN"/>
    <property type="match status" value="1"/>
</dbReference>
<evidence type="ECO:0000313" key="5">
    <source>
        <dbReference type="EMBL" id="ABM81263.1"/>
    </source>
</evidence>
<dbReference type="InterPro" id="IPR003593">
    <property type="entry name" value="AAA+_ATPase"/>
</dbReference>
<dbReference type="InterPro" id="IPR050763">
    <property type="entry name" value="ABC_transporter_ATP-binding"/>
</dbReference>
<keyword evidence="6" id="KW-1185">Reference proteome</keyword>
<feature type="domain" description="ABC transporter" evidence="4">
    <location>
        <begin position="13"/>
        <end position="254"/>
    </location>
</feature>
<dbReference type="Proteomes" id="UP000002593">
    <property type="component" value="Chromosome"/>
</dbReference>
<organism evidence="5 6">
    <name type="scientific">Hyperthermus butylicus (strain DSM 5456 / JCM 9403 / PLM1-5)</name>
    <dbReference type="NCBI Taxonomy" id="415426"/>
    <lineage>
        <taxon>Archaea</taxon>
        <taxon>Thermoproteota</taxon>
        <taxon>Thermoprotei</taxon>
        <taxon>Desulfurococcales</taxon>
        <taxon>Pyrodictiaceae</taxon>
        <taxon>Hyperthermus</taxon>
    </lineage>
</organism>
<dbReference type="GeneID" id="4782941"/>
<evidence type="ECO:0000256" key="2">
    <source>
        <dbReference type="ARBA" id="ARBA00022741"/>
    </source>
</evidence>
<evidence type="ECO:0000259" key="4">
    <source>
        <dbReference type="PROSITE" id="PS50893"/>
    </source>
</evidence>
<dbReference type="EnsemblBacteria" id="ABM81263">
    <property type="protein sequence ID" value="ABM81263"/>
    <property type="gene ID" value="Hbut_1439"/>
</dbReference>
<dbReference type="OrthoDB" id="31298at2157"/>